<evidence type="ECO:0008006" key="3">
    <source>
        <dbReference type="Google" id="ProtNLM"/>
    </source>
</evidence>
<comment type="caution">
    <text evidence="1">The sequence shown here is derived from an EMBL/GenBank/DDBJ whole genome shotgun (WGS) entry which is preliminary data.</text>
</comment>
<dbReference type="Proteomes" id="UP000241222">
    <property type="component" value="Unassembled WGS sequence"/>
</dbReference>
<dbReference type="EMBL" id="PYMH01000013">
    <property type="protein sequence ID" value="PSU31761.1"/>
    <property type="molecule type" value="Genomic_DNA"/>
</dbReference>
<dbReference type="RefSeq" id="WP_107350892.1">
    <property type="nucleotide sequence ID" value="NZ_PYMH01000013.1"/>
</dbReference>
<protein>
    <recommendedName>
        <fullName evidence="3">Lipoprotein</fullName>
    </recommendedName>
</protein>
<gene>
    <name evidence="1" type="ORF">C9I99_21495</name>
</gene>
<sequence length="151" mass="16557">MKKITIGIAIISIGGCTSSDDIPNFAKLPVSPITLAITNNGNPIATNRIKGTDICFESIRKDLTITARQLNCSQATTQNTYEPATDEVFLIDGSAILQFQKTADINARGSETRTKVEIMSIDGKMYHHQSNRCFSYTEGISWSTNCFPIAF</sequence>
<evidence type="ECO:0000313" key="2">
    <source>
        <dbReference type="Proteomes" id="UP000241222"/>
    </source>
</evidence>
<accession>A0A2T3ITU5</accession>
<evidence type="ECO:0000313" key="1">
    <source>
        <dbReference type="EMBL" id="PSU31761.1"/>
    </source>
</evidence>
<proteinExistence type="predicted"/>
<reference evidence="1 2" key="1">
    <citation type="submission" date="2018-03" db="EMBL/GenBank/DDBJ databases">
        <title>Whole genome sequencing of Histamine producing bacteria.</title>
        <authorList>
            <person name="Butler K."/>
        </authorList>
    </citation>
    <scope>NUCLEOTIDE SEQUENCE [LARGE SCALE GENOMIC DNA]</scope>
    <source>
        <strain evidence="1 2">JCM 13586</strain>
    </source>
</reference>
<organism evidence="1 2">
    <name type="scientific">Photobacterium lutimaris</name>
    <dbReference type="NCBI Taxonomy" id="388278"/>
    <lineage>
        <taxon>Bacteria</taxon>
        <taxon>Pseudomonadati</taxon>
        <taxon>Pseudomonadota</taxon>
        <taxon>Gammaproteobacteria</taxon>
        <taxon>Vibrionales</taxon>
        <taxon>Vibrionaceae</taxon>
        <taxon>Photobacterium</taxon>
    </lineage>
</organism>
<dbReference type="PROSITE" id="PS51257">
    <property type="entry name" value="PROKAR_LIPOPROTEIN"/>
    <property type="match status" value="1"/>
</dbReference>
<dbReference type="AlphaFoldDB" id="A0A2T3ITU5"/>
<keyword evidence="2" id="KW-1185">Reference proteome</keyword>
<name>A0A2T3ITU5_9GAMM</name>